<dbReference type="PRINTS" id="PR00401">
    <property type="entry name" value="SH2DOMAIN"/>
</dbReference>
<protein>
    <recommendedName>
        <fullName evidence="4">SH2 domain-containing protein</fullName>
    </recommendedName>
</protein>
<feature type="compositionally biased region" description="Polar residues" evidence="3">
    <location>
        <begin position="97"/>
        <end position="128"/>
    </location>
</feature>
<dbReference type="GO" id="GO:0005737">
    <property type="term" value="C:cytoplasm"/>
    <property type="evidence" value="ECO:0007669"/>
    <property type="project" value="TreeGrafter"/>
</dbReference>
<accession>A0AAD6BFV8</accession>
<dbReference type="AlphaFoldDB" id="A0AAD6BFV8"/>
<sequence length="230" mass="23955">MMATEVSSEETVTTGTGVAGGGGPDTATFPYYPKPSRVRVSDLGQGPAPTLQQHSNTYPDSLPDTSMTYPMSSGDMTAPVLSAEGSGGAGGGHAVFQGTSSVTGGSLCSSPTSEGPASLVSPTSTGPDGTSDFPPLPPPPHPPLSSVVLGGTMDENDLQDGPEYEEEEVVFPLSAPPTNQWYHGKLDRNIAEERLRQARSPGSYLIRESDRRPGSFVLSFLSVTNVVNHF</sequence>
<keyword evidence="1 2" id="KW-0727">SH2 domain</keyword>
<dbReference type="Pfam" id="PF00017">
    <property type="entry name" value="SH2"/>
    <property type="match status" value="1"/>
</dbReference>
<dbReference type="PROSITE" id="PS50001">
    <property type="entry name" value="SH2"/>
    <property type="match status" value="1"/>
</dbReference>
<dbReference type="PANTHER" id="PTHR19969:SF19">
    <property type="entry name" value="SH2 DOMAIN-CONTAINING PROTEIN"/>
    <property type="match status" value="1"/>
</dbReference>
<reference evidence="5" key="1">
    <citation type="submission" date="2022-11" db="EMBL/GenBank/DDBJ databases">
        <title>Chromosome-level genome of Pogonophryne albipinna.</title>
        <authorList>
            <person name="Jo E."/>
        </authorList>
    </citation>
    <scope>NUCLEOTIDE SEQUENCE</scope>
    <source>
        <strain evidence="5">SGF0006</strain>
        <tissue evidence="5">Muscle</tissue>
    </source>
</reference>
<dbReference type="GO" id="GO:0016477">
    <property type="term" value="P:cell migration"/>
    <property type="evidence" value="ECO:0007669"/>
    <property type="project" value="TreeGrafter"/>
</dbReference>
<dbReference type="InterPro" id="IPR051184">
    <property type="entry name" value="Tyrosine-phos_adapter"/>
</dbReference>
<dbReference type="EMBL" id="JAPTMU010000006">
    <property type="protein sequence ID" value="KAJ4941389.1"/>
    <property type="molecule type" value="Genomic_DNA"/>
</dbReference>
<evidence type="ECO:0000313" key="6">
    <source>
        <dbReference type="Proteomes" id="UP001219934"/>
    </source>
</evidence>
<feature type="compositionally biased region" description="Pro residues" evidence="3">
    <location>
        <begin position="134"/>
        <end position="143"/>
    </location>
</feature>
<feature type="non-terminal residue" evidence="5">
    <location>
        <position position="1"/>
    </location>
</feature>
<dbReference type="Proteomes" id="UP001219934">
    <property type="component" value="Unassembled WGS sequence"/>
</dbReference>
<gene>
    <name evidence="5" type="ORF">JOQ06_011269</name>
</gene>
<keyword evidence="6" id="KW-1185">Reference proteome</keyword>
<evidence type="ECO:0000259" key="4">
    <source>
        <dbReference type="PROSITE" id="PS50001"/>
    </source>
</evidence>
<dbReference type="Gene3D" id="3.30.505.10">
    <property type="entry name" value="SH2 domain"/>
    <property type="match status" value="1"/>
</dbReference>
<name>A0AAD6BFV8_9TELE</name>
<dbReference type="GO" id="GO:0007167">
    <property type="term" value="P:enzyme-linked receptor protein signaling pathway"/>
    <property type="evidence" value="ECO:0007669"/>
    <property type="project" value="TreeGrafter"/>
</dbReference>
<dbReference type="PANTHER" id="PTHR19969">
    <property type="entry name" value="SH2-SH3 ADAPTOR PROTEIN-RELATED"/>
    <property type="match status" value="1"/>
</dbReference>
<dbReference type="InterPro" id="IPR000980">
    <property type="entry name" value="SH2"/>
</dbReference>
<proteinExistence type="predicted"/>
<evidence type="ECO:0000313" key="5">
    <source>
        <dbReference type="EMBL" id="KAJ4941389.1"/>
    </source>
</evidence>
<feature type="compositionally biased region" description="Polar residues" evidence="3">
    <location>
        <begin position="50"/>
        <end position="75"/>
    </location>
</feature>
<feature type="compositionally biased region" description="Low complexity" evidence="3">
    <location>
        <begin position="1"/>
        <end position="16"/>
    </location>
</feature>
<evidence type="ECO:0000256" key="3">
    <source>
        <dbReference type="SAM" id="MobiDB-lite"/>
    </source>
</evidence>
<feature type="compositionally biased region" description="Acidic residues" evidence="3">
    <location>
        <begin position="154"/>
        <end position="166"/>
    </location>
</feature>
<organism evidence="5 6">
    <name type="scientific">Pogonophryne albipinna</name>
    <dbReference type="NCBI Taxonomy" id="1090488"/>
    <lineage>
        <taxon>Eukaryota</taxon>
        <taxon>Metazoa</taxon>
        <taxon>Chordata</taxon>
        <taxon>Craniata</taxon>
        <taxon>Vertebrata</taxon>
        <taxon>Euteleostomi</taxon>
        <taxon>Actinopterygii</taxon>
        <taxon>Neopterygii</taxon>
        <taxon>Teleostei</taxon>
        <taxon>Neoteleostei</taxon>
        <taxon>Acanthomorphata</taxon>
        <taxon>Eupercaria</taxon>
        <taxon>Perciformes</taxon>
        <taxon>Notothenioidei</taxon>
        <taxon>Pogonophryne</taxon>
    </lineage>
</organism>
<dbReference type="GO" id="GO:0035591">
    <property type="term" value="F:signaling adaptor activity"/>
    <property type="evidence" value="ECO:0007669"/>
    <property type="project" value="TreeGrafter"/>
</dbReference>
<dbReference type="SUPFAM" id="SSF55550">
    <property type="entry name" value="SH2 domain"/>
    <property type="match status" value="1"/>
</dbReference>
<dbReference type="InterPro" id="IPR036860">
    <property type="entry name" value="SH2_dom_sf"/>
</dbReference>
<feature type="region of interest" description="Disordered" evidence="3">
    <location>
        <begin position="1"/>
        <end position="166"/>
    </location>
</feature>
<feature type="domain" description="SH2" evidence="4">
    <location>
        <begin position="181"/>
        <end position="230"/>
    </location>
</feature>
<dbReference type="GO" id="GO:0030971">
    <property type="term" value="F:receptor tyrosine kinase binding"/>
    <property type="evidence" value="ECO:0007669"/>
    <property type="project" value="TreeGrafter"/>
</dbReference>
<comment type="caution">
    <text evidence="5">The sequence shown here is derived from an EMBL/GenBank/DDBJ whole genome shotgun (WGS) entry which is preliminary data.</text>
</comment>
<evidence type="ECO:0000256" key="2">
    <source>
        <dbReference type="PROSITE-ProRule" id="PRU00191"/>
    </source>
</evidence>
<evidence type="ECO:0000256" key="1">
    <source>
        <dbReference type="ARBA" id="ARBA00022999"/>
    </source>
</evidence>